<feature type="chain" id="PRO_5046875354" evidence="4">
    <location>
        <begin position="25"/>
        <end position="1189"/>
    </location>
</feature>
<dbReference type="Proteomes" id="UP001429354">
    <property type="component" value="Unassembled WGS sequence"/>
</dbReference>
<dbReference type="SUPFAM" id="SSF88633">
    <property type="entry name" value="Positive stranded ssRNA viruses"/>
    <property type="match status" value="1"/>
</dbReference>
<dbReference type="InterPro" id="IPR013783">
    <property type="entry name" value="Ig-like_fold"/>
</dbReference>
<dbReference type="InterPro" id="IPR036691">
    <property type="entry name" value="Endo/exonu/phosph_ase_sf"/>
</dbReference>
<dbReference type="InterPro" id="IPR001322">
    <property type="entry name" value="Lamin_tail_dom"/>
</dbReference>
<evidence type="ECO:0000313" key="6">
    <source>
        <dbReference type="EMBL" id="NDK38396.1"/>
    </source>
</evidence>
<evidence type="ECO:0000256" key="2">
    <source>
        <dbReference type="ARBA" id="ARBA00022737"/>
    </source>
</evidence>
<feature type="domain" description="LTD" evidence="5">
    <location>
        <begin position="19"/>
        <end position="165"/>
    </location>
</feature>
<dbReference type="PROSITE" id="PS51841">
    <property type="entry name" value="LTD"/>
    <property type="match status" value="1"/>
</dbReference>
<keyword evidence="1 4" id="KW-0732">Signal</keyword>
<sequence length="1189" mass="120274">MRKGFLRDLALVAMGLGMAGAAHAQVVISQVYGGGGNTGAPLRSDYIELHNNSASSVSLTGWSVQYASSTGTSWQVTPLAGTIAAGGYYLVKQADGANTSAPALPTPDATGTIAMAAGAGKVALSNGAAALSGVCPTGNIDFVGFGTAANCSEGAAPTATLTATTAALRAGNGCTDSNNNGADFAVGAPAPRNSASAALVCGGGGLPILSVSDLSQDEASGNFAFTLTLTQAAGPGGVSVDYATADGTAQAGSDYTAASGTATISAGAVSTQVVIAVSDDNVQEADETFFLGLGNVSGALLGDAQAQATIVNDDVTLVPIHQIQGSGATSPLANQLVSTTGIVTGRKSNGFFLQTRDVDADADPASSQGVYVFTSVAPPAAAAVGNEVRVSGTVIEYVPTADPNQLPLTEITGSPTVALLSTGNPLPAPVPLTTTFPSPNGALDQLERLEGMRVSVPSATVVAPTQGNTSEPNATGSSNGLLNIVVTGVPRPFREPGIQAPDPAPAGGSIPPIPRWDFNPELLTLDSDSLGGPGFILDLPAGALIEGLTGPLDYGFRRYTLLRDPGVPITTSGGATPTAARAASGDEFTVAAYNLERFFDTVNDPAIGEPVLTATAFSNRLSKASLAIRNFLNTPDILATVEVENQSTLQTLADRVNADAVAAGQANPQYAAYLQEGNDVGGIDVGFLVKAGEVGTGIARVQVLDVTQYGKGATWTEPSGTASLLNDRPPLALRAVVHYADGRSFPVTAIAVHQRSLNDVDSIEPSGPTTLGDRVRQKRQRQAEYLAGVIQQMQVDEPARRIVTLGDFNAFAFNDGLADTMNVVTGTPTPDDQTAVPGDGIDLVNPDLVNLGVLEPAEERYSFVFGGNAQTLDHVLANEELILASSAFALDHARINADFPEIARNDVNSPSRLSDHDPVVAYFEVRHRADLSVTVAANASPITAGQVASYSATVSNLGPDTAQATGVGFALDAALPGMTVTAPAGWTCDAPQVASGTTSIACFHGGLANGATAAFTINAASTAAQAGTTLKLAVAATSQSLDPVAGNDQATASVVVNAAPAADLGLQITGPATVPASTFSLSYTATLRNLGNAIALQPVVEFSGNTMAATSTLTVPAGWQCTRLGSSRVAMFRCSAASLAIGASASFVIKVNAKPTPGNGMIEVEGAATTPSPETTTVNNSAIATTRVL</sequence>
<organism evidence="6 7">
    <name type="scientific">Pseudoxanthomonas gei</name>
    <dbReference type="NCBI Taxonomy" id="1383030"/>
    <lineage>
        <taxon>Bacteria</taxon>
        <taxon>Pseudomonadati</taxon>
        <taxon>Pseudomonadota</taxon>
        <taxon>Gammaproteobacteria</taxon>
        <taxon>Lysobacterales</taxon>
        <taxon>Lysobacteraceae</taxon>
        <taxon>Pseudoxanthomonas</taxon>
    </lineage>
</organism>
<protein>
    <submittedName>
        <fullName evidence="6">Nuclease</fullName>
    </submittedName>
</protein>
<dbReference type="SUPFAM" id="SSF141072">
    <property type="entry name" value="CalX-like"/>
    <property type="match status" value="1"/>
</dbReference>
<dbReference type="Pfam" id="PF00932">
    <property type="entry name" value="LTD"/>
    <property type="match status" value="1"/>
</dbReference>
<keyword evidence="2" id="KW-0677">Repeat</keyword>
<dbReference type="Pfam" id="PF01345">
    <property type="entry name" value="DUF11"/>
    <property type="match status" value="1"/>
</dbReference>
<keyword evidence="7" id="KW-1185">Reference proteome</keyword>
<dbReference type="Gene3D" id="2.60.40.10">
    <property type="entry name" value="Immunoglobulins"/>
    <property type="match status" value="1"/>
</dbReference>
<accession>A0ABX0AFX0</accession>
<evidence type="ECO:0000313" key="7">
    <source>
        <dbReference type="Proteomes" id="UP001429354"/>
    </source>
</evidence>
<keyword evidence="3" id="KW-0106">Calcium</keyword>
<dbReference type="RefSeq" id="WP_162348959.1">
    <property type="nucleotide sequence ID" value="NZ_QOVG01000003.1"/>
</dbReference>
<proteinExistence type="predicted"/>
<dbReference type="InterPro" id="IPR038081">
    <property type="entry name" value="CalX-like_sf"/>
</dbReference>
<dbReference type="Pfam" id="PF03160">
    <property type="entry name" value="Calx-beta"/>
    <property type="match status" value="1"/>
</dbReference>
<dbReference type="InterPro" id="IPR001434">
    <property type="entry name" value="OmcB-like_DUF11"/>
</dbReference>
<dbReference type="CDD" id="cd04486">
    <property type="entry name" value="YhcR_OBF_like"/>
    <property type="match status" value="1"/>
</dbReference>
<reference evidence="6 7" key="1">
    <citation type="submission" date="2018-07" db="EMBL/GenBank/DDBJ databases">
        <title>Whole genome Sequencing of Pseudoxanthomonas gei KCTC 32298 (T).</title>
        <authorList>
            <person name="Kumar S."/>
            <person name="Bansal K."/>
            <person name="Kaur A."/>
            <person name="Patil P."/>
            <person name="Sharma S."/>
            <person name="Patil P.B."/>
        </authorList>
    </citation>
    <scope>NUCLEOTIDE SEQUENCE [LARGE SCALE GENOMIC DNA]</scope>
    <source>
        <strain evidence="6 7">KCTC 32298</strain>
    </source>
</reference>
<dbReference type="EMBL" id="QOVG01000003">
    <property type="protein sequence ID" value="NDK38396.1"/>
    <property type="molecule type" value="Genomic_DNA"/>
</dbReference>
<name>A0ABX0AFX0_9GAMM</name>
<dbReference type="SMART" id="SM00237">
    <property type="entry name" value="Calx_beta"/>
    <property type="match status" value="1"/>
</dbReference>
<dbReference type="SUPFAM" id="SSF56219">
    <property type="entry name" value="DNase I-like"/>
    <property type="match status" value="1"/>
</dbReference>
<dbReference type="Gene3D" id="3.60.10.10">
    <property type="entry name" value="Endonuclease/exonuclease/phosphatase"/>
    <property type="match status" value="1"/>
</dbReference>
<evidence type="ECO:0000259" key="5">
    <source>
        <dbReference type="PROSITE" id="PS51841"/>
    </source>
</evidence>
<dbReference type="PANTHER" id="PTHR42834">
    <property type="entry name" value="ENDONUCLEASE/EXONUCLEASE/PHOSPHATASE FAMILY PROTEIN (AFU_ORTHOLOGUE AFUA_3G09210)"/>
    <property type="match status" value="1"/>
</dbReference>
<dbReference type="Gene3D" id="2.60.40.2030">
    <property type="match status" value="1"/>
</dbReference>
<feature type="signal peptide" evidence="4">
    <location>
        <begin position="1"/>
        <end position="24"/>
    </location>
</feature>
<dbReference type="InterPro" id="IPR003644">
    <property type="entry name" value="Calx_beta"/>
</dbReference>
<gene>
    <name evidence="6" type="ORF">DT603_06010</name>
</gene>
<comment type="caution">
    <text evidence="6">The sequence shown here is derived from an EMBL/GenBank/DDBJ whole genome shotgun (WGS) entry which is preliminary data.</text>
</comment>
<evidence type="ECO:0000256" key="3">
    <source>
        <dbReference type="ARBA" id="ARBA00022837"/>
    </source>
</evidence>
<evidence type="ECO:0000256" key="1">
    <source>
        <dbReference type="ARBA" id="ARBA00022729"/>
    </source>
</evidence>
<dbReference type="PANTHER" id="PTHR42834:SF1">
    <property type="entry name" value="ENDONUCLEASE_EXONUCLEASE_PHOSPHATASE FAMILY PROTEIN (AFU_ORTHOLOGUE AFUA_3G09210)"/>
    <property type="match status" value="1"/>
</dbReference>
<evidence type="ECO:0000256" key="4">
    <source>
        <dbReference type="SAM" id="SignalP"/>
    </source>
</evidence>